<dbReference type="Proteomes" id="UP001152592">
    <property type="component" value="Unassembled WGS sequence"/>
</dbReference>
<reference evidence="1" key="1">
    <citation type="submission" date="2021-07" db="EMBL/GenBank/DDBJ databases">
        <authorList>
            <person name="Branca A.L. A."/>
        </authorList>
    </citation>
    <scope>NUCLEOTIDE SEQUENCE</scope>
</reference>
<accession>A0A9W4NGK8</accession>
<dbReference type="AlphaFoldDB" id="A0A9W4NGK8"/>
<comment type="caution">
    <text evidence="1">The sequence shown here is derived from an EMBL/GenBank/DDBJ whole genome shotgun (WGS) entry which is preliminary data.</text>
</comment>
<sequence>MGQDQLCYKELSFTMGQFKGFVHQLVNDTRRVLLKELMFADDIAVPPIPWTAMYDDPTQAGPKWSFLQDRRTSWPVDGT</sequence>
<proteinExistence type="predicted"/>
<gene>
    <name evidence="1" type="ORF">PSALAMII_LOCUS4242</name>
</gene>
<dbReference type="OrthoDB" id="2130169at2759"/>
<name>A0A9W4NGK8_9EURO</name>
<organism evidence="1 2">
    <name type="scientific">Penicillium salamii</name>
    <dbReference type="NCBI Taxonomy" id="1612424"/>
    <lineage>
        <taxon>Eukaryota</taxon>
        <taxon>Fungi</taxon>
        <taxon>Dikarya</taxon>
        <taxon>Ascomycota</taxon>
        <taxon>Pezizomycotina</taxon>
        <taxon>Eurotiomycetes</taxon>
        <taxon>Eurotiomycetidae</taxon>
        <taxon>Eurotiales</taxon>
        <taxon>Aspergillaceae</taxon>
        <taxon>Penicillium</taxon>
    </lineage>
</organism>
<dbReference type="EMBL" id="CAJVPD010000220">
    <property type="protein sequence ID" value="CAG8367280.1"/>
    <property type="molecule type" value="Genomic_DNA"/>
</dbReference>
<evidence type="ECO:0000313" key="1">
    <source>
        <dbReference type="EMBL" id="CAG8367280.1"/>
    </source>
</evidence>
<protein>
    <submittedName>
        <fullName evidence="1">Uncharacterized protein</fullName>
    </submittedName>
</protein>
<evidence type="ECO:0000313" key="2">
    <source>
        <dbReference type="Proteomes" id="UP001152592"/>
    </source>
</evidence>